<dbReference type="Proteomes" id="UP000218785">
    <property type="component" value="Chromosome"/>
</dbReference>
<feature type="transmembrane region" description="Helical" evidence="1">
    <location>
        <begin position="55"/>
        <end position="73"/>
    </location>
</feature>
<evidence type="ECO:0000313" key="3">
    <source>
        <dbReference type="EMBL" id="BAY96793.1"/>
    </source>
</evidence>
<gene>
    <name evidence="3" type="ORF">NIES37_07300</name>
</gene>
<keyword evidence="1" id="KW-0472">Membrane</keyword>
<protein>
    <recommendedName>
        <fullName evidence="2">VanZ-like domain-containing protein</fullName>
    </recommendedName>
</protein>
<feature type="transmembrane region" description="Helical" evidence="1">
    <location>
        <begin position="111"/>
        <end position="130"/>
    </location>
</feature>
<dbReference type="RefSeq" id="WP_321206853.1">
    <property type="nucleotide sequence ID" value="NZ_CAWNJS010000001.1"/>
</dbReference>
<dbReference type="Pfam" id="PF04892">
    <property type="entry name" value="VanZ"/>
    <property type="match status" value="1"/>
</dbReference>
<organism evidence="3 4">
    <name type="scientific">Tolypothrix tenuis PCC 7101</name>
    <dbReference type="NCBI Taxonomy" id="231146"/>
    <lineage>
        <taxon>Bacteria</taxon>
        <taxon>Bacillati</taxon>
        <taxon>Cyanobacteriota</taxon>
        <taxon>Cyanophyceae</taxon>
        <taxon>Nostocales</taxon>
        <taxon>Tolypothrichaceae</taxon>
        <taxon>Tolypothrix</taxon>
    </lineage>
</organism>
<evidence type="ECO:0000313" key="4">
    <source>
        <dbReference type="Proteomes" id="UP000218785"/>
    </source>
</evidence>
<keyword evidence="1" id="KW-0812">Transmembrane</keyword>
<evidence type="ECO:0000259" key="2">
    <source>
        <dbReference type="Pfam" id="PF04892"/>
    </source>
</evidence>
<name>A0A1Z4MTN0_9CYAN</name>
<accession>A0A1Z4MTN0</accession>
<sequence>MLGVIKNTFSALKMKANKPWVFAFWVYFGILTSISLSAYLKIIPTELAQFPHYDTILHFLLLGIAAFISHLAWNKRKIQIFNISLPLAPIIVISICVIDEIIQFFVPYRSFDLVDLTAGLCGIVFFTWLAEIKKLKTS</sequence>
<dbReference type="NCBIfam" id="NF037970">
    <property type="entry name" value="vanZ_1"/>
    <property type="match status" value="1"/>
</dbReference>
<keyword evidence="1" id="KW-1133">Transmembrane helix</keyword>
<feature type="transmembrane region" description="Helical" evidence="1">
    <location>
        <begin position="85"/>
        <end position="105"/>
    </location>
</feature>
<proteinExistence type="predicted"/>
<feature type="domain" description="VanZ-like" evidence="2">
    <location>
        <begin position="50"/>
        <end position="132"/>
    </location>
</feature>
<keyword evidence="4" id="KW-1185">Reference proteome</keyword>
<dbReference type="AlphaFoldDB" id="A0A1Z4MTN0"/>
<dbReference type="KEGG" id="ttq:NIES37_07300"/>
<feature type="transmembrane region" description="Helical" evidence="1">
    <location>
        <begin position="20"/>
        <end position="43"/>
    </location>
</feature>
<evidence type="ECO:0000256" key="1">
    <source>
        <dbReference type="SAM" id="Phobius"/>
    </source>
</evidence>
<dbReference type="EMBL" id="AP018248">
    <property type="protein sequence ID" value="BAY96793.1"/>
    <property type="molecule type" value="Genomic_DNA"/>
</dbReference>
<reference evidence="3 4" key="1">
    <citation type="submission" date="2017-06" db="EMBL/GenBank/DDBJ databases">
        <title>Genome sequencing of cyanobaciteial culture collection at National Institute for Environmental Studies (NIES).</title>
        <authorList>
            <person name="Hirose Y."/>
            <person name="Shimura Y."/>
            <person name="Fujisawa T."/>
            <person name="Nakamura Y."/>
            <person name="Kawachi M."/>
        </authorList>
    </citation>
    <scope>NUCLEOTIDE SEQUENCE [LARGE SCALE GENOMIC DNA]</scope>
    <source>
        <strain evidence="3 4">NIES-37</strain>
    </source>
</reference>
<dbReference type="InterPro" id="IPR006976">
    <property type="entry name" value="VanZ-like"/>
</dbReference>